<gene>
    <name evidence="2" type="ORF">FC07_GL001839</name>
</gene>
<feature type="transmembrane region" description="Helical" evidence="1">
    <location>
        <begin position="42"/>
        <end position="62"/>
    </location>
</feature>
<dbReference type="Proteomes" id="UP000051461">
    <property type="component" value="Unassembled WGS sequence"/>
</dbReference>
<comment type="caution">
    <text evidence="2">The sequence shown here is derived from an EMBL/GenBank/DDBJ whole genome shotgun (WGS) entry which is preliminary data.</text>
</comment>
<keyword evidence="1" id="KW-0812">Transmembrane</keyword>
<evidence type="ECO:0000256" key="1">
    <source>
        <dbReference type="SAM" id="Phobius"/>
    </source>
</evidence>
<accession>A0A0R1GN96</accession>
<name>A0A0R1GN96_9LACO</name>
<dbReference type="EMBL" id="AZDA01000136">
    <property type="protein sequence ID" value="KRK32786.1"/>
    <property type="molecule type" value="Genomic_DNA"/>
</dbReference>
<evidence type="ECO:0000313" key="3">
    <source>
        <dbReference type="Proteomes" id="UP000051461"/>
    </source>
</evidence>
<evidence type="ECO:0000313" key="2">
    <source>
        <dbReference type="EMBL" id="KRK32786.1"/>
    </source>
</evidence>
<sequence length="70" mass="8049">MINLMLIASLMSWFSHTKLGAILQGLLLVFVVYVVLKLTGWWIVLLSFSIKAGLVLLGIWVLHRLYERFC</sequence>
<dbReference type="AlphaFoldDB" id="A0A0R1GN96"/>
<organism evidence="2 3">
    <name type="scientific">Loigolactobacillus bifermentans DSM 20003</name>
    <dbReference type="NCBI Taxonomy" id="1423726"/>
    <lineage>
        <taxon>Bacteria</taxon>
        <taxon>Bacillati</taxon>
        <taxon>Bacillota</taxon>
        <taxon>Bacilli</taxon>
        <taxon>Lactobacillales</taxon>
        <taxon>Lactobacillaceae</taxon>
        <taxon>Loigolactobacillus</taxon>
    </lineage>
</organism>
<keyword evidence="3" id="KW-1185">Reference proteome</keyword>
<feature type="transmembrane region" description="Helical" evidence="1">
    <location>
        <begin position="20"/>
        <end position="36"/>
    </location>
</feature>
<keyword evidence="1" id="KW-1133">Transmembrane helix</keyword>
<protein>
    <submittedName>
        <fullName evidence="2">Uncharacterized protein</fullName>
    </submittedName>
</protein>
<dbReference type="STRING" id="1423726.FC07_GL001839"/>
<proteinExistence type="predicted"/>
<keyword evidence="1" id="KW-0472">Membrane</keyword>
<reference evidence="2 3" key="1">
    <citation type="journal article" date="2015" name="Genome Announc.">
        <title>Expanding the biotechnology potential of lactobacilli through comparative genomics of 213 strains and associated genera.</title>
        <authorList>
            <person name="Sun Z."/>
            <person name="Harris H.M."/>
            <person name="McCann A."/>
            <person name="Guo C."/>
            <person name="Argimon S."/>
            <person name="Zhang W."/>
            <person name="Yang X."/>
            <person name="Jeffery I.B."/>
            <person name="Cooney J.C."/>
            <person name="Kagawa T.F."/>
            <person name="Liu W."/>
            <person name="Song Y."/>
            <person name="Salvetti E."/>
            <person name="Wrobel A."/>
            <person name="Rasinkangas P."/>
            <person name="Parkhill J."/>
            <person name="Rea M.C."/>
            <person name="O'Sullivan O."/>
            <person name="Ritari J."/>
            <person name="Douillard F.P."/>
            <person name="Paul Ross R."/>
            <person name="Yang R."/>
            <person name="Briner A.E."/>
            <person name="Felis G.E."/>
            <person name="de Vos W.M."/>
            <person name="Barrangou R."/>
            <person name="Klaenhammer T.R."/>
            <person name="Caufield P.W."/>
            <person name="Cui Y."/>
            <person name="Zhang H."/>
            <person name="O'Toole P.W."/>
        </authorList>
    </citation>
    <scope>NUCLEOTIDE SEQUENCE [LARGE SCALE GENOMIC DNA]</scope>
    <source>
        <strain evidence="2 3">DSM 20003</strain>
    </source>
</reference>
<dbReference type="RefSeq" id="WP_057905699.1">
    <property type="nucleotide sequence ID" value="NZ_AZDA01000136.1"/>
</dbReference>
<dbReference type="PATRIC" id="fig|1423726.3.peg.1908"/>